<accession>A0A8H3HPQ0</accession>
<sequence length="385" mass="43456">MEGRHLHESTLVTRSPSLQHGIVDAANSTHNQKSGSGSKFPPEIIEQIADYAFSLTPPQKNYHGTLHSSKPPFTEVHGFMTASPALHEMGMIRWICVLTIRDREDWTVALDRPGMIRELICMDGVFDSDNHAVLQRFPHLHTVTVDSHSDVHKNPSGRFAYRDVFNSLPANVLRLEIMCAHGPDLKIMEMVRTRCPKIEALRLGRCTMFNRSNPCPFWLGFPLEHDAYMASDGTDQYAHSAAQEIASLSQLKHLRLGVYLVSSTAVLAHRAYHLRKEPAPALINWQQALIDSAEHQDTSRPPEAAQLVDFYYRTQAMDANFGPDSCSFCRDAFYNQSKDFERGASTVMKTIVPSLETVEWMDWFSPSHLGISRYEVKPPEDVAHS</sequence>
<comment type="caution">
    <text evidence="1">The sequence shown here is derived from an EMBL/GenBank/DDBJ whole genome shotgun (WGS) entry which is preliminary data.</text>
</comment>
<dbReference type="AlphaFoldDB" id="A0A8H3HPQ0"/>
<gene>
    <name evidence="1" type="ORF">RDB_LOCUS91527</name>
</gene>
<organism evidence="1 2">
    <name type="scientific">Rhizoctonia solani</name>
    <dbReference type="NCBI Taxonomy" id="456999"/>
    <lineage>
        <taxon>Eukaryota</taxon>
        <taxon>Fungi</taxon>
        <taxon>Dikarya</taxon>
        <taxon>Basidiomycota</taxon>
        <taxon>Agaricomycotina</taxon>
        <taxon>Agaricomycetes</taxon>
        <taxon>Cantharellales</taxon>
        <taxon>Ceratobasidiaceae</taxon>
        <taxon>Rhizoctonia</taxon>
    </lineage>
</organism>
<dbReference type="EMBL" id="CAJNJQ010001891">
    <property type="protein sequence ID" value="CAE7153893.1"/>
    <property type="molecule type" value="Genomic_DNA"/>
</dbReference>
<protein>
    <submittedName>
        <fullName evidence="1">Uncharacterized protein</fullName>
    </submittedName>
</protein>
<name>A0A8H3HPQ0_9AGAM</name>
<reference evidence="1" key="1">
    <citation type="submission" date="2021-01" db="EMBL/GenBank/DDBJ databases">
        <authorList>
            <person name="Kaushik A."/>
        </authorList>
    </citation>
    <scope>NUCLEOTIDE SEQUENCE</scope>
    <source>
        <strain evidence="1">AG5</strain>
    </source>
</reference>
<evidence type="ECO:0000313" key="2">
    <source>
        <dbReference type="Proteomes" id="UP000663827"/>
    </source>
</evidence>
<proteinExistence type="predicted"/>
<evidence type="ECO:0000313" key="1">
    <source>
        <dbReference type="EMBL" id="CAE7153893.1"/>
    </source>
</evidence>
<dbReference type="Proteomes" id="UP000663827">
    <property type="component" value="Unassembled WGS sequence"/>
</dbReference>